<evidence type="ECO:0000256" key="4">
    <source>
        <dbReference type="SAM" id="Coils"/>
    </source>
</evidence>
<dbReference type="Pfam" id="PF15309">
    <property type="entry name" value="ALMS_motif"/>
    <property type="match status" value="1"/>
</dbReference>
<feature type="region of interest" description="Disordered" evidence="5">
    <location>
        <begin position="626"/>
        <end position="647"/>
    </location>
</feature>
<dbReference type="AGR" id="RGD:1311590"/>
<evidence type="ECO:0000256" key="2">
    <source>
        <dbReference type="ARBA" id="ARBA00022490"/>
    </source>
</evidence>
<keyword evidence="8" id="KW-1185">Reference proteome</keyword>
<feature type="compositionally biased region" description="Polar residues" evidence="5">
    <location>
        <begin position="2712"/>
        <end position="2740"/>
    </location>
</feature>
<feature type="domain" description="ALMS motif" evidence="6">
    <location>
        <begin position="3519"/>
        <end position="3641"/>
    </location>
</feature>
<sequence>MEPEDLPWPDELEEEEEEEEEEGKEEAENASAAATEEARTSEETGRLEEEELEGAGPEVDLDFNSESQLQESTDEEEDELAKAWLQAHPDRPGQGFSLTPPPTPPPSSRHQYRPVEHWGKREVRGRAVAWIGAVVIPLTYRAWQQTSYQDNARAQFSNSSTLLLEPEFQWDPEEVQRTESWHHLPQERDSFQTLNISQTGIDRVEGAEVKDLPSQEGGESVQAQCPVKEPKLDLLCSPLLVIQDDFAAPDLPLLTCMTQDQEFEPDSLFQQSELEFAPLRGIPDKSEDIEWLARPSEVSEALIQATSESSSDLVNSCFSISQHPLTGSTIFGSQRSLSLFEQENNRETVPCNAPDDLKSPDNSYHYDAQYSYMSWLTEKDTQQPEGSLADKDQASSTTISDISDESITVKRSSALGISCSYSQYRKQEALKQTEASLASKDHASFSRQITSLPNKMSRSFLRCMLKRGEGTPLTSDNPPENVCLRTPAEDEMSQKNDSLEGYEGNEDLQKELSQYFKQKETRNTWASSRVHAKYPEIKSLGTVAIPESQKRVAESYILCRGLDISKLDTSGCPLPTVKSNFNETSEQLCFQEERNQKAATTFDEKNVDATGNVAFEAIIASIESSNQEGSVSETQTDSSQLLADDSEEKKTLKPDLSPFSCKDEISFIDKLKYQYQSTPAVFEPADSKPLLCKEDDAGSLYHYPDLKHPINVPQSMLEGLQGKAKSDVLILFGDAKYASIYENAGAHSERITELQREVDCSNLSITQAFPSSLPSFVPQEPTIESEYHSSNLRMLRVSPDTLLTTLTQTTGSVDQKIGAAAISSPYSHGVQPGSFPQEELPDRHLTEEIRKVSPAPRPAGQKPEMPTVPSSSYSKGIKSVFYRYPMSYSPQGKEPPNVSSVSGSAENALPLTVTSVSQPQRETAKAFYQQTLSDSLLTAETLPVSVIPESGDQKTHLLSGFSLSYSHRGEDLPEDVVKVSTDSGSVDKKADIPTVSSSTYQHKTKPGIIYYQEFPDSHVPIGTRKVVSQSGAAGQKTDLSAVPSTSSSQAEKPVPPSLLTLLGSHLPEDVFKASYVCKSSEEPSGITALTSVSYSYKGRPNISHQEKFPDSYLIEEAQKILGSTVTVDQKTVTAKEKPSVFYQQALPEGGLSAEDLQVDQNIAIPMVTSASFSQREKPQVFYQEALSGGHLPGEPPGPPDQNTEAPTISPSSYFPGEESIIFYQAGFPGNTPSVVPFKVSRISELAEQKTNITTGPSGSYSVGEKSIIFYHQALPDGHLSKEASPAPADLKTGEPPVYSASCSVEVKPIIFYQQPLSDSPLTKGHNVSVVPGPTDQKTGIPAVPSTSQSYIERRSVSYQQEFPNVSEKALKVLGGVRSTEQKTEIPVVSSALLHTEVPTISSQEDLPNLTEEALQILGVAEEVPSVPSRDKTRLISYQKKLPDGTEVSLKSVGFGSTDQKTGAHIVSSSRREKSSGFHQQELPNTCGDALGTFHPEPVAQKVGKPTEPSNIQGKASALSPQQLPASHLTGEALKVSDGSACVAQMPEAPAGPSIFYFHKERFSNYQKASPDCDLTENSLKSSTVPGLSDQKKRPPVSSGSCSHKEKHKISAADLLDAQAAELPTVIQRSCLHREKLAISTVIKPDDPKIPLPTTCHASCAQKVKPVIFVQKQLSGRDQSEDIPKISTVSEPTVANTGAPVLLSSSYPYREKSDFSSPKELPDRHPAKVDMQASSSLGQADQISRLPTVPPGTYSHSEKYQLISEHVQELIDNLNSSESCLNADIMMPSNSQIDDGVIICKPESSRFANVGCEEIQDIDHGSKTLKEIQTLLMEAENMALKRCNFSVPLVPFRDVSDVSFVQSKKVVCFKETPTSDVCIQKDSFAEEVPHTKYVQKDIGTQTNLKYQRNVRNWEFISSATFRSPLHEANGTARVAFDENFRQYRATRSVMRSEPEDCSTGIGDKIIIPMMTIIKSDSSSDVSDGCCSWDNNLPESLESVSDVFLNFFPYTSPKTSITDSREEEGLSESEDGYGSADSLAAHVKYLLQCESSLNQAKQILKNAEEEEYRVRAQAWNLKFNLGRDYGYPVSELNEDDRRKVEEIKAKLFGHGRTTHVSEVLQSPRGIGCLPEAVCGHIIIESHEKGCYRTLTAEQPRPDSCHCVFRSVDPSDLIRGHRSPSSWRGRHINLSRSIDQSNPHFKIGNSFQLQSHPPFEKLVPDDIKISKGVGMPFHEHMDPQPSELIEPTCVPAKEMDFSSSSEILPSEPKKQFTTSITFSSHQHSKCISDSSGFKVDVTAGSQCTGPSLGVFKPHIPEEQISPRDLKQKISSPSSLQRHSYTPVTILVDSSRQRQKLPVDFEHSNQKGKLLQRSAFNFSHSEPSVSTNVSFKGVQFSGNDTIVRQDKLISTVEVKEKNVTLTPDLPSCIFLEQGEESHTPHTDLHMRKCPSPSGLDIASCIFLEQHKFFEQSQGQHVDDHEMREDYSLFPKCQGYIAADPSDFPDQQQCKPPGVDGHVRKQHYPLSPVQDCEVEEVQCIPQSYFSNMVNVEAKVSDMVSPDAPDHFTAASTPPSSRKALSCVRITLCPKTPSKLDSGTLDERFHSLDPASKTRINSEFNSDLRIISSRSLEPTSKLLTCKPVAQDQESLVFLGPKSPLDLQVAESSLPDSKTISQDLKTTPPQNSQIVTSRQTQVNISDLEEYSKPEGTPVPADGSQEQNKAPFTTSSGMLSSDAVTQVTTESPEKMTFSSEIFINADDRGQDIPYPTTQNPSRFASSSSGQQITASQGKDAQPVLLPYKPSGSSKMYYVPLLKPVPSYLDSKSDTTVESSHSGSNDAIAPDFPPQVLGTRDDDLSTTVNIKHKEGIYSKRAASKGKQPSQKEAPVQMPVTWDKNVYKENQDEIISRRVVIETAGPEEMPSQEKDLAGSSDITVQDRKTGNLPDAKSIKQKEGSLEIEPECHSEFANTTHSVFRSASFYFHHPVHLPQEQDLCRESSGRNVLTQHPWKDLFHCHSGHSGLPPPGPRSDNTEMECTRVKSLSMDLNLGGHEKIHTIKNQARDTKEDKRPANDPKKDQKVTPELTSQCPMSLNELWNKYQERQKQQKPSGACDNKELSLVERLDRLAKLLQNPITHSLQASESTQDDRRWGRGARGWTGRRQHQQKGKQQRKWSKSLERGHSTGDFRKSKVLSPHEGGKSSQRNIEKIKLDKYILRKQPDFNNVSNTSLDSRPSEESELLLTDSPNLFSSTESPVESDVLTHTGRDMPLNERSSSISTVDTARLIQAFGHDRLYLSPRQIKLYSSVTNQRRKHLEKPCKHKRKALNTACPQMTSEHTRRRHVQVANRIMSSDSVSSAGSCLSLDSTLSNEENVHMLNKGVQAGNLEIVTGAKKYTQDVGVTFPTPSSSEARLEEDSDMTSWSEEKAKEKKFLSNYLRGKNLRKNKPNPCEGVSWFVPVENRKSESKKENLPKIYRPAISWFEPVTQTKPWREPLREQNWQAQCMNSRGSLGGPGRDSGQSFLQPFVRATLQESLQLHRPDFISRSGERIKRLKLLVQERKLQNLFQNEREALFNTARPLPRRVLLAVQKNKPIGKTEMIRRTRRFYEQLPEVKKKREEEKRKSEYTSYRLRAQHYKMKVTNHLLGRKVPWD</sequence>
<feature type="compositionally biased region" description="Basic and acidic residues" evidence="5">
    <location>
        <begin position="3169"/>
        <end position="3182"/>
    </location>
</feature>
<dbReference type="GeneTree" id="ENSGT00940000153123"/>
<feature type="region of interest" description="Disordered" evidence="5">
    <location>
        <begin position="1026"/>
        <end position="1055"/>
    </location>
</feature>
<dbReference type="PANTHER" id="PTHR21553">
    <property type="entry name" value="ALMS1-RELATED"/>
    <property type="match status" value="1"/>
</dbReference>
<feature type="compositionally biased region" description="Polar residues" evidence="5">
    <location>
        <begin position="2660"/>
        <end position="2693"/>
    </location>
</feature>
<dbReference type="GeneID" id="297408"/>
<dbReference type="GO" id="GO:0005813">
    <property type="term" value="C:centrosome"/>
    <property type="evidence" value="ECO:0007669"/>
    <property type="project" value="UniProtKB-SubCell"/>
</dbReference>
<feature type="region of interest" description="Disordered" evidence="5">
    <location>
        <begin position="2911"/>
        <end position="2941"/>
    </location>
</feature>
<feature type="compositionally biased region" description="Polar residues" evidence="5">
    <location>
        <begin position="1575"/>
        <end position="1585"/>
    </location>
</feature>
<dbReference type="PANTHER" id="PTHR21553:SF22">
    <property type="entry name" value="CENTROSOME-ASSOCIATED PROTEIN ALMS1"/>
    <property type="match status" value="1"/>
</dbReference>
<feature type="compositionally biased region" description="Acidic residues" evidence="5">
    <location>
        <begin position="48"/>
        <end position="63"/>
    </location>
</feature>
<feature type="region of interest" description="Disordered" evidence="5">
    <location>
        <begin position="1568"/>
        <end position="1603"/>
    </location>
</feature>
<feature type="compositionally biased region" description="Polar residues" evidence="5">
    <location>
        <begin position="626"/>
        <end position="641"/>
    </location>
</feature>
<feature type="compositionally biased region" description="Acidic residues" evidence="5">
    <location>
        <begin position="1"/>
        <end position="25"/>
    </location>
</feature>
<feature type="compositionally biased region" description="Polar residues" evidence="5">
    <location>
        <begin position="1507"/>
        <end position="1521"/>
    </location>
</feature>
<feature type="compositionally biased region" description="Basic and acidic residues" evidence="5">
    <location>
        <begin position="36"/>
        <end position="47"/>
    </location>
</feature>
<evidence type="ECO:0000313" key="8">
    <source>
        <dbReference type="Proteomes" id="UP000002494"/>
    </source>
</evidence>
<feature type="compositionally biased region" description="Basic residues" evidence="5">
    <location>
        <begin position="3152"/>
        <end position="3168"/>
    </location>
</feature>
<dbReference type="RefSeq" id="XP_038963277.1">
    <property type="nucleotide sequence ID" value="XM_039107349.2"/>
</dbReference>
<feature type="region of interest" description="Disordered" evidence="5">
    <location>
        <begin position="1186"/>
        <end position="1209"/>
    </location>
</feature>
<feature type="compositionally biased region" description="Polar residues" evidence="5">
    <location>
        <begin position="2763"/>
        <end position="2786"/>
    </location>
</feature>
<proteinExistence type="predicted"/>
<evidence type="ECO:0000256" key="1">
    <source>
        <dbReference type="ARBA" id="ARBA00004300"/>
    </source>
</evidence>
<gene>
    <name evidence="7 9" type="primary">Alms1</name>
</gene>
<accession>A0A8I6G4M9</accession>
<dbReference type="InterPro" id="IPR040972">
    <property type="entry name" value="ALMS_repeat"/>
</dbReference>
<reference evidence="7" key="3">
    <citation type="submission" date="2025-09" db="UniProtKB">
        <authorList>
            <consortium name="Ensembl"/>
        </authorList>
    </citation>
    <scope>IDENTIFICATION</scope>
    <source>
        <strain evidence="7">Brown Norway</strain>
    </source>
</reference>
<name>A0A8I6G4M9_RAT</name>
<evidence type="ECO:0000313" key="7">
    <source>
        <dbReference type="Ensembl" id="ENSRNOP00000079051.2"/>
    </source>
</evidence>
<dbReference type="InterPro" id="IPR029299">
    <property type="entry name" value="ALMS_motif"/>
</dbReference>
<keyword evidence="4" id="KW-0175">Coiled coil</keyword>
<evidence type="ECO:0000256" key="5">
    <source>
        <dbReference type="SAM" id="MobiDB-lite"/>
    </source>
</evidence>
<protein>
    <submittedName>
        <fullName evidence="7">ALMS1, centrosome and basal body associated protein</fullName>
    </submittedName>
</protein>
<evidence type="ECO:0000259" key="6">
    <source>
        <dbReference type="Pfam" id="PF15309"/>
    </source>
</evidence>
<evidence type="ECO:0000256" key="3">
    <source>
        <dbReference type="ARBA" id="ARBA00023212"/>
    </source>
</evidence>
<evidence type="ECO:0000313" key="9">
    <source>
        <dbReference type="RGD" id="1311590"/>
    </source>
</evidence>
<feature type="region of interest" description="Disordered" evidence="5">
    <location>
        <begin position="2755"/>
        <end position="2799"/>
    </location>
</feature>
<feature type="region of interest" description="Disordered" evidence="5">
    <location>
        <begin position="852"/>
        <end position="871"/>
    </location>
</feature>
<feature type="compositionally biased region" description="Basic and acidic residues" evidence="5">
    <location>
        <begin position="3044"/>
        <end position="3074"/>
    </location>
</feature>
<reference evidence="7" key="1">
    <citation type="submission" date="2024-01" db="EMBL/GenBank/DDBJ databases">
        <title>GRCr8: a new rat reference genome assembly contstructed from accurate long reads and long range scaffolding.</title>
        <authorList>
            <person name="Doris P.A."/>
            <person name="Kalbfleisch T."/>
            <person name="Li K."/>
            <person name="Howe K."/>
            <person name="Wood J."/>
        </authorList>
    </citation>
    <scope>NUCLEOTIDE SEQUENCE [LARGE SCALE GENOMIC DNA]</scope>
    <source>
        <strain evidence="7">Brown Norway</strain>
    </source>
</reference>
<feature type="compositionally biased region" description="Polar residues" evidence="5">
    <location>
        <begin position="2821"/>
        <end position="2832"/>
    </location>
</feature>
<dbReference type="Proteomes" id="UP000002494">
    <property type="component" value="Chromosome 4"/>
</dbReference>
<feature type="region of interest" description="Disordered" evidence="5">
    <location>
        <begin position="3044"/>
        <end position="3081"/>
    </location>
</feature>
<comment type="subcellular location">
    <subcellularLocation>
        <location evidence="1">Cytoplasm</location>
        <location evidence="1">Cytoskeleton</location>
        <location evidence="1">Microtubule organizing center</location>
        <location evidence="1">Centrosome</location>
    </subcellularLocation>
</comment>
<feature type="compositionally biased region" description="Polar residues" evidence="5">
    <location>
        <begin position="1200"/>
        <end position="1209"/>
    </location>
</feature>
<dbReference type="RGD" id="1311590">
    <property type="gene designation" value="Alms1"/>
</dbReference>
<feature type="region of interest" description="Disordered" evidence="5">
    <location>
        <begin position="3131"/>
        <end position="3198"/>
    </location>
</feature>
<keyword evidence="3" id="KW-0206">Cytoskeleton</keyword>
<feature type="region of interest" description="Disordered" evidence="5">
    <location>
        <begin position="1"/>
        <end position="114"/>
    </location>
</feature>
<feature type="region of interest" description="Disordered" evidence="5">
    <location>
        <begin position="1501"/>
        <end position="1521"/>
    </location>
</feature>
<feature type="coiled-coil region" evidence="4">
    <location>
        <begin position="2044"/>
        <end position="2071"/>
    </location>
</feature>
<feature type="region of interest" description="Disordered" evidence="5">
    <location>
        <begin position="2660"/>
        <end position="2740"/>
    </location>
</feature>
<dbReference type="Pfam" id="PF18727">
    <property type="entry name" value="ALMS_repeat"/>
    <property type="match status" value="10"/>
</dbReference>
<keyword evidence="2" id="KW-0963">Cytoplasm</keyword>
<dbReference type="Ensembl" id="ENSRNOT00000101178.2">
    <property type="protein sequence ID" value="ENSRNOP00000079051.2"/>
    <property type="gene ID" value="ENSRNOG00000022343.8"/>
</dbReference>
<organism evidence="7 8">
    <name type="scientific">Rattus norvegicus</name>
    <name type="common">Rat</name>
    <dbReference type="NCBI Taxonomy" id="10116"/>
    <lineage>
        <taxon>Eukaryota</taxon>
        <taxon>Metazoa</taxon>
        <taxon>Chordata</taxon>
        <taxon>Craniata</taxon>
        <taxon>Vertebrata</taxon>
        <taxon>Euteleostomi</taxon>
        <taxon>Mammalia</taxon>
        <taxon>Eutheria</taxon>
        <taxon>Euarchontoglires</taxon>
        <taxon>Glires</taxon>
        <taxon>Rodentia</taxon>
        <taxon>Myomorpha</taxon>
        <taxon>Muroidea</taxon>
        <taxon>Muridae</taxon>
        <taxon>Murinae</taxon>
        <taxon>Rattus</taxon>
    </lineage>
</organism>
<reference evidence="7" key="2">
    <citation type="submission" date="2025-08" db="UniProtKB">
        <authorList>
            <consortium name="Ensembl"/>
        </authorList>
    </citation>
    <scope>IDENTIFICATION</scope>
    <source>
        <strain evidence="7">Brown Norway</strain>
    </source>
</reference>
<feature type="region of interest" description="Disordered" evidence="5">
    <location>
        <begin position="2816"/>
        <end position="2854"/>
    </location>
</feature>